<evidence type="ECO:0000256" key="1">
    <source>
        <dbReference type="SAM" id="Phobius"/>
    </source>
</evidence>
<dbReference type="Pfam" id="PF02698">
    <property type="entry name" value="DUF218"/>
    <property type="match status" value="1"/>
</dbReference>
<dbReference type="PANTHER" id="PTHR30336">
    <property type="entry name" value="INNER MEMBRANE PROTEIN, PROBABLE PERMEASE"/>
    <property type="match status" value="1"/>
</dbReference>
<dbReference type="EMBL" id="NFZT01000001">
    <property type="protein sequence ID" value="OWV34039.1"/>
    <property type="molecule type" value="Genomic_DNA"/>
</dbReference>
<dbReference type="AlphaFoldDB" id="A0A219B8A8"/>
<dbReference type="GO" id="GO:0000270">
    <property type="term" value="P:peptidoglycan metabolic process"/>
    <property type="evidence" value="ECO:0007669"/>
    <property type="project" value="TreeGrafter"/>
</dbReference>
<accession>A0A219B8A8</accession>
<keyword evidence="4" id="KW-1185">Reference proteome</keyword>
<reference evidence="4" key="1">
    <citation type="submission" date="2017-05" db="EMBL/GenBank/DDBJ databases">
        <authorList>
            <person name="Lin X."/>
        </authorList>
    </citation>
    <scope>NUCLEOTIDE SEQUENCE [LARGE SCALE GENOMIC DNA]</scope>
    <source>
        <strain evidence="4">JLT2012</strain>
    </source>
</reference>
<dbReference type="GO" id="GO:0005886">
    <property type="term" value="C:plasma membrane"/>
    <property type="evidence" value="ECO:0007669"/>
    <property type="project" value="TreeGrafter"/>
</dbReference>
<sequence>MNYLLWNLFGPQTWPLWFPVLALISFTFGFVQTGRRLLAAGAAFLVLFGLSPFPVWLIGTLEDDYPVPEIEAGDAAHILVLGGGEAIPQTERAGSLEITTHGDRILRGMELARRFPRSKLWIAGYGRYDGHINEVAAVARFWSVSGIANDRIATVEDTADTCENLAGFAVHDAEGGVLLVTSAFHMRRAMACARAAGVDATPFPVDFQVGKEPGFSFDLIGNLQLTDLALHEWVGLGYYRLTGRV</sequence>
<keyword evidence="1" id="KW-0472">Membrane</keyword>
<dbReference type="GO" id="GO:0043164">
    <property type="term" value="P:Gram-negative-bacterium-type cell wall biogenesis"/>
    <property type="evidence" value="ECO:0007669"/>
    <property type="project" value="TreeGrafter"/>
</dbReference>
<protein>
    <recommendedName>
        <fullName evidence="2">DUF218 domain-containing protein</fullName>
    </recommendedName>
</protein>
<dbReference type="InterPro" id="IPR003848">
    <property type="entry name" value="DUF218"/>
</dbReference>
<comment type="caution">
    <text evidence="3">The sequence shown here is derived from an EMBL/GenBank/DDBJ whole genome shotgun (WGS) entry which is preliminary data.</text>
</comment>
<dbReference type="CDD" id="cd06259">
    <property type="entry name" value="YdcF-like"/>
    <property type="match status" value="1"/>
</dbReference>
<organism evidence="3 4">
    <name type="scientific">Pacificimonas flava</name>
    <dbReference type="NCBI Taxonomy" id="1234595"/>
    <lineage>
        <taxon>Bacteria</taxon>
        <taxon>Pseudomonadati</taxon>
        <taxon>Pseudomonadota</taxon>
        <taxon>Alphaproteobacteria</taxon>
        <taxon>Sphingomonadales</taxon>
        <taxon>Sphingosinicellaceae</taxon>
        <taxon>Pacificimonas</taxon>
    </lineage>
</organism>
<gene>
    <name evidence="3" type="ORF">B5C34_11585</name>
</gene>
<feature type="transmembrane region" description="Helical" evidence="1">
    <location>
        <begin position="38"/>
        <end position="59"/>
    </location>
</feature>
<proteinExistence type="predicted"/>
<name>A0A219B8A8_9SPHN</name>
<feature type="domain" description="DUF218" evidence="2">
    <location>
        <begin position="78"/>
        <end position="235"/>
    </location>
</feature>
<dbReference type="OrthoDB" id="9809813at2"/>
<dbReference type="PANTHER" id="PTHR30336:SF4">
    <property type="entry name" value="ENVELOPE BIOGENESIS FACTOR ELYC"/>
    <property type="match status" value="1"/>
</dbReference>
<dbReference type="RefSeq" id="WP_088712738.1">
    <property type="nucleotide sequence ID" value="NZ_NFZT01000001.1"/>
</dbReference>
<keyword evidence="1" id="KW-1133">Transmembrane helix</keyword>
<evidence type="ECO:0000313" key="3">
    <source>
        <dbReference type="EMBL" id="OWV34039.1"/>
    </source>
</evidence>
<keyword evidence="1" id="KW-0812">Transmembrane</keyword>
<dbReference type="InterPro" id="IPR051599">
    <property type="entry name" value="Cell_Envelope_Assoc"/>
</dbReference>
<evidence type="ECO:0000259" key="2">
    <source>
        <dbReference type="Pfam" id="PF02698"/>
    </source>
</evidence>
<evidence type="ECO:0000313" key="4">
    <source>
        <dbReference type="Proteomes" id="UP000198462"/>
    </source>
</evidence>
<dbReference type="Proteomes" id="UP000198462">
    <property type="component" value="Unassembled WGS sequence"/>
</dbReference>
<feature type="transmembrane region" description="Helical" evidence="1">
    <location>
        <begin position="14"/>
        <end position="31"/>
    </location>
</feature>